<keyword evidence="1" id="KW-0560">Oxidoreductase</keyword>
<feature type="domain" description="Flavin reductase like" evidence="2">
    <location>
        <begin position="20"/>
        <end position="167"/>
    </location>
</feature>
<evidence type="ECO:0000256" key="1">
    <source>
        <dbReference type="ARBA" id="ARBA00023002"/>
    </source>
</evidence>
<dbReference type="GO" id="GO:0042602">
    <property type="term" value="F:riboflavin reductase (NADPH) activity"/>
    <property type="evidence" value="ECO:0007669"/>
    <property type="project" value="TreeGrafter"/>
</dbReference>
<dbReference type="PANTHER" id="PTHR30466">
    <property type="entry name" value="FLAVIN REDUCTASE"/>
    <property type="match status" value="1"/>
</dbReference>
<dbReference type="SMART" id="SM00903">
    <property type="entry name" value="Flavin_Reduct"/>
    <property type="match status" value="1"/>
</dbReference>
<dbReference type="Gene3D" id="2.30.110.10">
    <property type="entry name" value="Electron Transport, Fmn-binding Protein, Chain A"/>
    <property type="match status" value="1"/>
</dbReference>
<dbReference type="EMBL" id="QUMO01000003">
    <property type="protein sequence ID" value="REF86407.1"/>
    <property type="molecule type" value="Genomic_DNA"/>
</dbReference>
<dbReference type="InterPro" id="IPR002563">
    <property type="entry name" value="Flavin_Rdtase-like_dom"/>
</dbReference>
<dbReference type="GO" id="GO:0006208">
    <property type="term" value="P:pyrimidine nucleobase catabolic process"/>
    <property type="evidence" value="ECO:0007669"/>
    <property type="project" value="TreeGrafter"/>
</dbReference>
<proteinExistence type="predicted"/>
<sequence>MDAVIHDRFSVEPEHFREAMSRVGSAVHIVTTGGPAGAAGVTANAVTSVTAEPPTMLFCLNKSSRAAPLLLENGVFCVNTLASADQELSDIFAGRTEHSLEERFAAATWRTLTTGAPVLTSALAVFDCRLIESREISTHLILIGQVEAVQVAPRSEALLYLHRSYRQI</sequence>
<dbReference type="Proteomes" id="UP000256900">
    <property type="component" value="Unassembled WGS sequence"/>
</dbReference>
<dbReference type="RefSeq" id="WP_115836948.1">
    <property type="nucleotide sequence ID" value="NZ_CP025086.1"/>
</dbReference>
<reference evidence="3 4" key="1">
    <citation type="submission" date="2018-08" db="EMBL/GenBank/DDBJ databases">
        <title>Genomic Encyclopedia of Type Strains, Phase IV (KMG-IV): sequencing the most valuable type-strain genomes for metagenomic binning, comparative biology and taxonomic classification.</title>
        <authorList>
            <person name="Goeker M."/>
        </authorList>
    </citation>
    <scope>NUCLEOTIDE SEQUENCE [LARGE SCALE GENOMIC DNA]</scope>
    <source>
        <strain evidence="3 4">BW863</strain>
    </source>
</reference>
<organism evidence="3 4">
    <name type="scientific">Methylovirgula ligni</name>
    <dbReference type="NCBI Taxonomy" id="569860"/>
    <lineage>
        <taxon>Bacteria</taxon>
        <taxon>Pseudomonadati</taxon>
        <taxon>Pseudomonadota</taxon>
        <taxon>Alphaproteobacteria</taxon>
        <taxon>Hyphomicrobiales</taxon>
        <taxon>Beijerinckiaceae</taxon>
        <taxon>Methylovirgula</taxon>
    </lineage>
</organism>
<evidence type="ECO:0000259" key="2">
    <source>
        <dbReference type="SMART" id="SM00903"/>
    </source>
</evidence>
<accession>A0A3D9YUW9</accession>
<dbReference type="Pfam" id="PF01613">
    <property type="entry name" value="Flavin_Reduct"/>
    <property type="match status" value="1"/>
</dbReference>
<dbReference type="OrthoDB" id="9789254at2"/>
<name>A0A3D9YUW9_9HYPH</name>
<dbReference type="GO" id="GO:0010181">
    <property type="term" value="F:FMN binding"/>
    <property type="evidence" value="ECO:0007669"/>
    <property type="project" value="InterPro"/>
</dbReference>
<dbReference type="AlphaFoldDB" id="A0A3D9YUW9"/>
<dbReference type="PANTHER" id="PTHR30466:SF1">
    <property type="entry name" value="FMN REDUCTASE (NADH) RUTF"/>
    <property type="match status" value="1"/>
</dbReference>
<dbReference type="InterPro" id="IPR012349">
    <property type="entry name" value="Split_barrel_FMN-bd"/>
</dbReference>
<evidence type="ECO:0000313" key="4">
    <source>
        <dbReference type="Proteomes" id="UP000256900"/>
    </source>
</evidence>
<keyword evidence="4" id="KW-1185">Reference proteome</keyword>
<evidence type="ECO:0000313" key="3">
    <source>
        <dbReference type="EMBL" id="REF86407.1"/>
    </source>
</evidence>
<protein>
    <submittedName>
        <fullName evidence="3">Flavin reductase</fullName>
    </submittedName>
</protein>
<dbReference type="InterPro" id="IPR050268">
    <property type="entry name" value="NADH-dep_flavin_reductase"/>
</dbReference>
<dbReference type="SUPFAM" id="SSF50475">
    <property type="entry name" value="FMN-binding split barrel"/>
    <property type="match status" value="1"/>
</dbReference>
<gene>
    <name evidence="3" type="ORF">DES32_2459</name>
</gene>
<comment type="caution">
    <text evidence="3">The sequence shown here is derived from an EMBL/GenBank/DDBJ whole genome shotgun (WGS) entry which is preliminary data.</text>
</comment>